<organism evidence="10 11">
    <name type="scientific">Sporormia fimetaria CBS 119925</name>
    <dbReference type="NCBI Taxonomy" id="1340428"/>
    <lineage>
        <taxon>Eukaryota</taxon>
        <taxon>Fungi</taxon>
        <taxon>Dikarya</taxon>
        <taxon>Ascomycota</taxon>
        <taxon>Pezizomycotina</taxon>
        <taxon>Dothideomycetes</taxon>
        <taxon>Pleosporomycetidae</taxon>
        <taxon>Pleosporales</taxon>
        <taxon>Sporormiaceae</taxon>
        <taxon>Sporormia</taxon>
    </lineage>
</organism>
<keyword evidence="11" id="KW-1185">Reference proteome</keyword>
<evidence type="ECO:0000256" key="1">
    <source>
        <dbReference type="ARBA" id="ARBA00004123"/>
    </source>
</evidence>
<evidence type="ECO:0000313" key="11">
    <source>
        <dbReference type="Proteomes" id="UP000799440"/>
    </source>
</evidence>
<evidence type="ECO:0000256" key="8">
    <source>
        <dbReference type="SAM" id="MobiDB-lite"/>
    </source>
</evidence>
<proteinExistence type="predicted"/>
<dbReference type="EMBL" id="MU006563">
    <property type="protein sequence ID" value="KAF2750684.1"/>
    <property type="molecule type" value="Genomic_DNA"/>
</dbReference>
<keyword evidence="3" id="KW-0507">mRNA processing</keyword>
<keyword evidence="2" id="KW-0597">Phosphoprotein</keyword>
<dbReference type="OrthoDB" id="6730379at2759"/>
<accession>A0A6A6VLU0</accession>
<evidence type="ECO:0000256" key="5">
    <source>
        <dbReference type="ARBA" id="ARBA00023187"/>
    </source>
</evidence>
<evidence type="ECO:0000256" key="6">
    <source>
        <dbReference type="ARBA" id="ARBA00023242"/>
    </source>
</evidence>
<evidence type="ECO:0000256" key="4">
    <source>
        <dbReference type="ARBA" id="ARBA00022884"/>
    </source>
</evidence>
<dbReference type="PANTHER" id="PTHR48028:SF4">
    <property type="entry name" value="SC35-LIKE SPLICING FACTOR"/>
    <property type="match status" value="1"/>
</dbReference>
<feature type="compositionally biased region" description="Basic and acidic residues" evidence="8">
    <location>
        <begin position="294"/>
        <end position="310"/>
    </location>
</feature>
<dbReference type="PANTHER" id="PTHR48028">
    <property type="entry name" value="GLYCINE-RICH RNA-BINDING PROTEIN RZ1A"/>
    <property type="match status" value="1"/>
</dbReference>
<dbReference type="GO" id="GO:0003723">
    <property type="term" value="F:RNA binding"/>
    <property type="evidence" value="ECO:0007669"/>
    <property type="project" value="UniProtKB-UniRule"/>
</dbReference>
<dbReference type="InterPro" id="IPR000504">
    <property type="entry name" value="RRM_dom"/>
</dbReference>
<dbReference type="SMART" id="SM00360">
    <property type="entry name" value="RRM"/>
    <property type="match status" value="2"/>
</dbReference>
<reference evidence="10" key="1">
    <citation type="journal article" date="2020" name="Stud. Mycol.">
        <title>101 Dothideomycetes genomes: a test case for predicting lifestyles and emergence of pathogens.</title>
        <authorList>
            <person name="Haridas S."/>
            <person name="Albert R."/>
            <person name="Binder M."/>
            <person name="Bloem J."/>
            <person name="Labutti K."/>
            <person name="Salamov A."/>
            <person name="Andreopoulos B."/>
            <person name="Baker S."/>
            <person name="Barry K."/>
            <person name="Bills G."/>
            <person name="Bluhm B."/>
            <person name="Cannon C."/>
            <person name="Castanera R."/>
            <person name="Culley D."/>
            <person name="Daum C."/>
            <person name="Ezra D."/>
            <person name="Gonzalez J."/>
            <person name="Henrissat B."/>
            <person name="Kuo A."/>
            <person name="Liang C."/>
            <person name="Lipzen A."/>
            <person name="Lutzoni F."/>
            <person name="Magnuson J."/>
            <person name="Mondo S."/>
            <person name="Nolan M."/>
            <person name="Ohm R."/>
            <person name="Pangilinan J."/>
            <person name="Park H.-J."/>
            <person name="Ramirez L."/>
            <person name="Alfaro M."/>
            <person name="Sun H."/>
            <person name="Tritt A."/>
            <person name="Yoshinaga Y."/>
            <person name="Zwiers L.-H."/>
            <person name="Turgeon B."/>
            <person name="Goodwin S."/>
            <person name="Spatafora J."/>
            <person name="Crous P."/>
            <person name="Grigoriev I."/>
        </authorList>
    </citation>
    <scope>NUCLEOTIDE SEQUENCE</scope>
    <source>
        <strain evidence="10">CBS 119925</strain>
    </source>
</reference>
<keyword evidence="5" id="KW-0508">mRNA splicing</keyword>
<dbReference type="Gene3D" id="3.30.70.330">
    <property type="match status" value="2"/>
</dbReference>
<dbReference type="CDD" id="cd00590">
    <property type="entry name" value="RRM_SF"/>
    <property type="match status" value="1"/>
</dbReference>
<evidence type="ECO:0000256" key="7">
    <source>
        <dbReference type="PROSITE-ProRule" id="PRU00176"/>
    </source>
</evidence>
<dbReference type="Proteomes" id="UP000799440">
    <property type="component" value="Unassembled WGS sequence"/>
</dbReference>
<evidence type="ECO:0000259" key="9">
    <source>
        <dbReference type="PROSITE" id="PS50102"/>
    </source>
</evidence>
<feature type="region of interest" description="Disordered" evidence="8">
    <location>
        <begin position="294"/>
        <end position="316"/>
    </location>
</feature>
<dbReference type="GO" id="GO:0006397">
    <property type="term" value="P:mRNA processing"/>
    <property type="evidence" value="ECO:0007669"/>
    <property type="project" value="UniProtKB-KW"/>
</dbReference>
<comment type="subcellular location">
    <subcellularLocation>
        <location evidence="1">Nucleus</location>
    </subcellularLocation>
</comment>
<evidence type="ECO:0000256" key="3">
    <source>
        <dbReference type="ARBA" id="ARBA00022664"/>
    </source>
</evidence>
<dbReference type="PROSITE" id="PS50102">
    <property type="entry name" value="RRM"/>
    <property type="match status" value="2"/>
</dbReference>
<keyword evidence="6" id="KW-0539">Nucleus</keyword>
<sequence length="316" mass="35569">MFALRRTAARALSATPAKTAFIKPRTFTSYTPSIRASKAQPISWFLQRRFASDVPSEDVKTEAAESAKVISEAEQEFAQTTPEAPVEENVTPAQESVGGELGNDLEGTIKQQPFSKRAAPSTPNTILYVGNLFYEVQEGQLQQIFERFGTVKSVKLVHDNRGMSRGFGYVEFENVDDARSAIEALNGRQFEGRTLVVNYQLEKKQDRPRSGRYENTPKAPTKTLFIGNMSFQMTDKDLNDLFRDVRNVMDVRVAIDRRTGQPRGFCHADFLDEQSAEIAKAQIQGQTFYDRSLRVDYSESTRSRSPRNDNGDAPQE</sequence>
<dbReference type="InterPro" id="IPR003954">
    <property type="entry name" value="RRM_euk-type"/>
</dbReference>
<feature type="domain" description="RRM" evidence="9">
    <location>
        <begin position="125"/>
        <end position="202"/>
    </location>
</feature>
<dbReference type="InterPro" id="IPR012677">
    <property type="entry name" value="Nucleotide-bd_a/b_plait_sf"/>
</dbReference>
<name>A0A6A6VLU0_9PLEO</name>
<dbReference type="GO" id="GO:0005634">
    <property type="term" value="C:nucleus"/>
    <property type="evidence" value="ECO:0007669"/>
    <property type="project" value="UniProtKB-SubCell"/>
</dbReference>
<gene>
    <name evidence="10" type="ORF">M011DRAFT_437068</name>
</gene>
<dbReference type="GO" id="GO:0008380">
    <property type="term" value="P:RNA splicing"/>
    <property type="evidence" value="ECO:0007669"/>
    <property type="project" value="UniProtKB-KW"/>
</dbReference>
<dbReference type="AlphaFoldDB" id="A0A6A6VLU0"/>
<keyword evidence="4 7" id="KW-0694">RNA-binding</keyword>
<dbReference type="SMART" id="SM00361">
    <property type="entry name" value="RRM_1"/>
    <property type="match status" value="1"/>
</dbReference>
<dbReference type="Pfam" id="PF00076">
    <property type="entry name" value="RRM_1"/>
    <property type="match status" value="2"/>
</dbReference>
<dbReference type="InterPro" id="IPR035979">
    <property type="entry name" value="RBD_domain_sf"/>
</dbReference>
<dbReference type="SUPFAM" id="SSF54928">
    <property type="entry name" value="RNA-binding domain, RBD"/>
    <property type="match status" value="2"/>
</dbReference>
<dbReference type="InterPro" id="IPR051106">
    <property type="entry name" value="RNA-bind/splicing_reg"/>
</dbReference>
<protein>
    <recommendedName>
        <fullName evidence="9">RRM domain-containing protein</fullName>
    </recommendedName>
</protein>
<feature type="domain" description="RRM" evidence="9">
    <location>
        <begin position="222"/>
        <end position="300"/>
    </location>
</feature>
<evidence type="ECO:0000313" key="10">
    <source>
        <dbReference type="EMBL" id="KAF2750684.1"/>
    </source>
</evidence>
<evidence type="ECO:0000256" key="2">
    <source>
        <dbReference type="ARBA" id="ARBA00022553"/>
    </source>
</evidence>